<dbReference type="SUPFAM" id="SSF51197">
    <property type="entry name" value="Clavaminate synthase-like"/>
    <property type="match status" value="1"/>
</dbReference>
<keyword evidence="1" id="KW-0175">Coiled coil</keyword>
<organism evidence="2">
    <name type="scientific">Populus alba</name>
    <name type="common">White poplar</name>
    <dbReference type="NCBI Taxonomy" id="43335"/>
    <lineage>
        <taxon>Eukaryota</taxon>
        <taxon>Viridiplantae</taxon>
        <taxon>Streptophyta</taxon>
        <taxon>Embryophyta</taxon>
        <taxon>Tracheophyta</taxon>
        <taxon>Spermatophyta</taxon>
        <taxon>Magnoliopsida</taxon>
        <taxon>eudicotyledons</taxon>
        <taxon>Gunneridae</taxon>
        <taxon>Pentapetalae</taxon>
        <taxon>rosids</taxon>
        <taxon>fabids</taxon>
        <taxon>Malpighiales</taxon>
        <taxon>Salicaceae</taxon>
        <taxon>Saliceae</taxon>
        <taxon>Populus</taxon>
    </lineage>
</organism>
<dbReference type="Gene3D" id="2.60.120.330">
    <property type="entry name" value="B-lactam Antibiotic, Isopenicillin N Synthase, Chain"/>
    <property type="match status" value="1"/>
</dbReference>
<dbReference type="AlphaFoldDB" id="A0A4U5QBU4"/>
<protein>
    <submittedName>
        <fullName evidence="2">Aminocyclopropane carboxylate oxidase family protein</fullName>
    </submittedName>
</protein>
<dbReference type="STRING" id="43335.A0A4U5QBU4"/>
<gene>
    <name evidence="2" type="ORF">D5086_0000109810</name>
</gene>
<dbReference type="InterPro" id="IPR027443">
    <property type="entry name" value="IPNS-like_sf"/>
</dbReference>
<reference evidence="2" key="1">
    <citation type="submission" date="2018-10" db="EMBL/GenBank/DDBJ databases">
        <title>Population genomic analysis revealed the cold adaptation of white poplar.</title>
        <authorList>
            <person name="Liu Y.-J."/>
        </authorList>
    </citation>
    <scope>NUCLEOTIDE SEQUENCE [LARGE SCALE GENOMIC DNA]</scope>
    <source>
        <strain evidence="2">PAL-ZL1</strain>
    </source>
</reference>
<name>A0A4U5QBU4_POPAL</name>
<sequence length="189" mass="21635">MSHLSVLLQEPEREAQTFLALLRDHMKGTADYSRRRLRMSLKERLGLKGLGCCGATWVSGPPPSPMMTLIMNKKRVCYPVCLDPTQQYSSGMNLAAALEIISWSPPIEAVQSEISDLDWESTFFLRHLPESNMAEIPDLEEDYRKVIKEFALEVEKLAEQLLDLLCENLGLEKGYLKKAFYGSWEMKKY</sequence>
<feature type="coiled-coil region" evidence="1">
    <location>
        <begin position="140"/>
        <end position="167"/>
    </location>
</feature>
<dbReference type="EMBL" id="RCHU01000315">
    <property type="protein sequence ID" value="TKS07773.1"/>
    <property type="molecule type" value="Genomic_DNA"/>
</dbReference>
<accession>A0A4U5QBU4</accession>
<comment type="caution">
    <text evidence="2">The sequence shown here is derived from an EMBL/GenBank/DDBJ whole genome shotgun (WGS) entry which is preliminary data.</text>
</comment>
<evidence type="ECO:0000256" key="1">
    <source>
        <dbReference type="SAM" id="Coils"/>
    </source>
</evidence>
<evidence type="ECO:0000313" key="2">
    <source>
        <dbReference type="EMBL" id="TKS07773.1"/>
    </source>
</evidence>
<proteinExistence type="predicted"/>